<dbReference type="InterPro" id="IPR013762">
    <property type="entry name" value="Integrase-like_cat_sf"/>
</dbReference>
<proteinExistence type="predicted"/>
<evidence type="ECO:0000256" key="1">
    <source>
        <dbReference type="ARBA" id="ARBA00023125"/>
    </source>
</evidence>
<dbReference type="Proteomes" id="UP000008783">
    <property type="component" value="Unassembled WGS sequence"/>
</dbReference>
<keyword evidence="2" id="KW-0233">DNA recombination</keyword>
<sequence>MVGPHPDTRPDADIRWQFQRNCTSASAPAPASGASFQPAISPPGRGYPLGYPDTRQRFAEKGPSAPESAPAGGYPLAQAGIRQRITGIRQRITGIRDGYPSTISRYNAAVKKFIFFKNLSGDHDFVLPATSKDIEDFCFWAGRNLYLNNSYKISASSIRKYLCGIKAWHTFHDTLYPEIADKRIELLLKASAKVDATKPLKPKKPAIMLKHLIWLSNMLFPGGKADKAIMDLAIVAFWGMARIGELTYSKPTGSIESQLSLLTTGARIVNSAIGEKVILTVRNAKTATPGKPQEIVLHSLKNMLCPVLAIKRRLEEAAGQKTSLFGFFCGETRKHLTRSIAVNRIQLVLRSGGFDGLLGHSFRVGGASLRFALGTPVDEICVLGRWVSNCYKLYIREYDNSSLLESKKIIEELNELWDED</sequence>
<dbReference type="GO" id="GO:0006310">
    <property type="term" value="P:DNA recombination"/>
    <property type="evidence" value="ECO:0007669"/>
    <property type="project" value="UniProtKB-KW"/>
</dbReference>
<dbReference type="PANTHER" id="PTHR34605">
    <property type="entry name" value="PHAGE_INTEGRASE DOMAIN-CONTAINING PROTEIN"/>
    <property type="match status" value="1"/>
</dbReference>
<dbReference type="GeneID" id="10532018"/>
<evidence type="ECO:0000256" key="3">
    <source>
        <dbReference type="SAM" id="MobiDB-lite"/>
    </source>
</evidence>
<dbReference type="GO" id="GO:0015074">
    <property type="term" value="P:DNA integration"/>
    <property type="evidence" value="ECO:0007669"/>
    <property type="project" value="InterPro"/>
</dbReference>
<dbReference type="InterPro" id="IPR011010">
    <property type="entry name" value="DNA_brk_join_enz"/>
</dbReference>
<reference evidence="5" key="2">
    <citation type="journal article" date="2011" name="Proc. Natl. Acad. Sci. U.S.A.">
        <title>Obligate biotrophy features unraveled by the genomic analysis of rust fungi.</title>
        <authorList>
            <person name="Duplessis S."/>
            <person name="Cuomo C.A."/>
            <person name="Lin Y.-C."/>
            <person name="Aerts A."/>
            <person name="Tisserant E."/>
            <person name="Veneault-Fourrey C."/>
            <person name="Joly D.L."/>
            <person name="Hacquard S."/>
            <person name="Amselem J."/>
            <person name="Cantarel B.L."/>
            <person name="Chiu R."/>
            <person name="Coutinho P.M."/>
            <person name="Feau N."/>
            <person name="Field M."/>
            <person name="Frey P."/>
            <person name="Gelhaye E."/>
            <person name="Goldberg J."/>
            <person name="Grabherr M.G."/>
            <person name="Kodira C.D."/>
            <person name="Kohler A."/>
            <person name="Kuees U."/>
            <person name="Lindquist E.A."/>
            <person name="Lucas S.M."/>
            <person name="Mago R."/>
            <person name="Mauceli E."/>
            <person name="Morin E."/>
            <person name="Murat C."/>
            <person name="Pangilinan J.L."/>
            <person name="Park R."/>
            <person name="Pearson M."/>
            <person name="Quesneville H."/>
            <person name="Rouhier N."/>
            <person name="Sakthikumar S."/>
            <person name="Salamov A.A."/>
            <person name="Schmutz J."/>
            <person name="Selles B."/>
            <person name="Shapiro H."/>
            <person name="Tanguay P."/>
            <person name="Tuskan G.A."/>
            <person name="Henrissat B."/>
            <person name="Van de Peer Y."/>
            <person name="Rouze P."/>
            <person name="Ellis J.G."/>
            <person name="Dodds P.N."/>
            <person name="Schein J.E."/>
            <person name="Zhong S."/>
            <person name="Hamelin R.C."/>
            <person name="Grigoriev I.V."/>
            <person name="Szabo L.J."/>
            <person name="Martin F."/>
        </authorList>
    </citation>
    <scope>NUCLEOTIDE SEQUENCE [LARGE SCALE GENOMIC DNA]</scope>
    <source>
        <strain evidence="5">CRL 75-36-700-3 / race SCCL</strain>
    </source>
</reference>
<dbReference type="InParanoid" id="E3L687"/>
<evidence type="ECO:0008006" key="6">
    <source>
        <dbReference type="Google" id="ProtNLM"/>
    </source>
</evidence>
<dbReference type="HOGENOM" id="CLU_003292_5_0_1"/>
<protein>
    <recommendedName>
        <fullName evidence="6">Tyr recombinase domain-containing protein</fullName>
    </recommendedName>
</protein>
<dbReference type="AlphaFoldDB" id="E3L687"/>
<dbReference type="EMBL" id="DS178357">
    <property type="protein sequence ID" value="EFP92062.2"/>
    <property type="molecule type" value="Genomic_DNA"/>
</dbReference>
<name>E3L687_PUCGT</name>
<dbReference type="PANTHER" id="PTHR34605:SF3">
    <property type="entry name" value="P CELL-TYPE AGGLUTINATION PROTEIN MAP4-LIKE-RELATED"/>
    <property type="match status" value="1"/>
</dbReference>
<evidence type="ECO:0000256" key="2">
    <source>
        <dbReference type="ARBA" id="ARBA00023172"/>
    </source>
</evidence>
<accession>E3L687</accession>
<reference key="1">
    <citation type="submission" date="2007-01" db="EMBL/GenBank/DDBJ databases">
        <title>The Genome Sequence of Puccinia graminis f. sp. tritici Strain CRL 75-36-700-3.</title>
        <authorList>
            <consortium name="The Broad Institute Genome Sequencing Platform"/>
            <person name="Birren B."/>
            <person name="Lander E."/>
            <person name="Galagan J."/>
            <person name="Nusbaum C."/>
            <person name="Devon K."/>
            <person name="Cuomo C."/>
            <person name="Jaffe D."/>
            <person name="Butler J."/>
            <person name="Alvarez P."/>
            <person name="Gnerre S."/>
            <person name="Grabherr M."/>
            <person name="Mauceli E."/>
            <person name="Brockman W."/>
            <person name="Young S."/>
            <person name="LaButti K."/>
            <person name="Sykes S."/>
            <person name="DeCaprio D."/>
            <person name="Crawford M."/>
            <person name="Koehrsen M."/>
            <person name="Engels R."/>
            <person name="Montgomery P."/>
            <person name="Pearson M."/>
            <person name="Howarth C."/>
            <person name="Larson L."/>
            <person name="White J."/>
            <person name="Zeng Q."/>
            <person name="Kodira C."/>
            <person name="Yandava C."/>
            <person name="Alvarado L."/>
            <person name="O'Leary S."/>
            <person name="Szabo L."/>
            <person name="Dean R."/>
            <person name="Schein J."/>
        </authorList>
    </citation>
    <scope>NUCLEOTIDE SEQUENCE</scope>
    <source>
        <strain>CRL 75-36-700-3</strain>
    </source>
</reference>
<feature type="compositionally biased region" description="Low complexity" evidence="3">
    <location>
        <begin position="24"/>
        <end position="39"/>
    </location>
</feature>
<dbReference type="KEGG" id="pgr:PGTG_18152"/>
<feature type="region of interest" description="Disordered" evidence="3">
    <location>
        <begin position="22"/>
        <end position="73"/>
    </location>
</feature>
<dbReference type="InterPro" id="IPR052925">
    <property type="entry name" value="Phage_Integrase-like_Recomb"/>
</dbReference>
<keyword evidence="1" id="KW-0238">DNA-binding</keyword>
<dbReference type="Gene3D" id="1.10.443.10">
    <property type="entry name" value="Intergrase catalytic core"/>
    <property type="match status" value="1"/>
</dbReference>
<dbReference type="InterPro" id="IPR010998">
    <property type="entry name" value="Integrase_recombinase_N"/>
</dbReference>
<dbReference type="VEuPathDB" id="FungiDB:PGTG_18152"/>
<dbReference type="OrthoDB" id="5149081at2759"/>
<evidence type="ECO:0000313" key="4">
    <source>
        <dbReference type="EMBL" id="EFP92062.2"/>
    </source>
</evidence>
<evidence type="ECO:0000313" key="5">
    <source>
        <dbReference type="Proteomes" id="UP000008783"/>
    </source>
</evidence>
<organism evidence="4 5">
    <name type="scientific">Puccinia graminis f. sp. tritici (strain CRL 75-36-700-3 / race SCCL)</name>
    <name type="common">Black stem rust fungus</name>
    <dbReference type="NCBI Taxonomy" id="418459"/>
    <lineage>
        <taxon>Eukaryota</taxon>
        <taxon>Fungi</taxon>
        <taxon>Dikarya</taxon>
        <taxon>Basidiomycota</taxon>
        <taxon>Pucciniomycotina</taxon>
        <taxon>Pucciniomycetes</taxon>
        <taxon>Pucciniales</taxon>
        <taxon>Pucciniaceae</taxon>
        <taxon>Puccinia</taxon>
    </lineage>
</organism>
<dbReference type="Gene3D" id="1.10.150.130">
    <property type="match status" value="1"/>
</dbReference>
<gene>
    <name evidence="4" type="ORF">PGTG_18152</name>
</gene>
<dbReference type="SUPFAM" id="SSF56349">
    <property type="entry name" value="DNA breaking-rejoining enzymes"/>
    <property type="match status" value="1"/>
</dbReference>
<dbReference type="GO" id="GO:0003677">
    <property type="term" value="F:DNA binding"/>
    <property type="evidence" value="ECO:0007669"/>
    <property type="project" value="UniProtKB-KW"/>
</dbReference>
<keyword evidence="5" id="KW-1185">Reference proteome</keyword>
<dbReference type="RefSeq" id="XP_003336481.2">
    <property type="nucleotide sequence ID" value="XM_003336433.2"/>
</dbReference>